<evidence type="ECO:0000313" key="10">
    <source>
        <dbReference type="Proteomes" id="UP000017819"/>
    </source>
</evidence>
<dbReference type="STRING" id="631454.N177_2046"/>
<evidence type="ECO:0000256" key="7">
    <source>
        <dbReference type="RuleBase" id="RU369116"/>
    </source>
</evidence>
<proteinExistence type="inferred from homology"/>
<keyword evidence="3 7" id="KW-0547">Nucleotide-binding</keyword>
<dbReference type="InterPro" id="IPR003593">
    <property type="entry name" value="AAA+_ATPase"/>
</dbReference>
<protein>
    <recommendedName>
        <fullName evidence="7">Quaternary amine transport ATP-binding protein</fullName>
        <ecNumber evidence="7">7.6.2.9</ecNumber>
    </recommendedName>
</protein>
<comment type="similarity">
    <text evidence="1 7">Belongs to the ABC transporter superfamily.</text>
</comment>
<dbReference type="Gene3D" id="3.10.580.10">
    <property type="entry name" value="CBS-domain"/>
    <property type="match status" value="1"/>
</dbReference>
<evidence type="ECO:0000313" key="9">
    <source>
        <dbReference type="EMBL" id="ESR25047.1"/>
    </source>
</evidence>
<dbReference type="Pfam" id="PF00005">
    <property type="entry name" value="ABC_tran"/>
    <property type="match status" value="1"/>
</dbReference>
<accession>V4QZ73</accession>
<comment type="caution">
    <text evidence="9">The sequence shown here is derived from an EMBL/GenBank/DDBJ whole genome shotgun (WGS) entry which is preliminary data.</text>
</comment>
<dbReference type="InterPro" id="IPR027417">
    <property type="entry name" value="P-loop_NTPase"/>
</dbReference>
<reference evidence="9 10" key="1">
    <citation type="journal article" date="2014" name="Genome Announc.">
        <title>Draft Genome Sequence of Lutibaculum baratangense Strain AMV1T, Isolated from a Mud Volcano in Andamans, India.</title>
        <authorList>
            <person name="Singh A."/>
            <person name="Sreenivas A."/>
            <person name="Sathyanarayana Reddy G."/>
            <person name="Pinnaka A.K."/>
            <person name="Shivaji S."/>
        </authorList>
    </citation>
    <scope>NUCLEOTIDE SEQUENCE [LARGE SCALE GENOMIC DNA]</scope>
    <source>
        <strain evidence="9 10">AMV1</strain>
    </source>
</reference>
<keyword evidence="7" id="KW-0997">Cell inner membrane</keyword>
<dbReference type="PROSITE" id="PS00211">
    <property type="entry name" value="ABC_TRANSPORTER_1"/>
    <property type="match status" value="1"/>
</dbReference>
<dbReference type="GO" id="GO:0005524">
    <property type="term" value="F:ATP binding"/>
    <property type="evidence" value="ECO:0007669"/>
    <property type="project" value="UniProtKB-UniRule"/>
</dbReference>
<dbReference type="Gene3D" id="3.40.50.300">
    <property type="entry name" value="P-loop containing nucleotide triphosphate hydrolases"/>
    <property type="match status" value="1"/>
</dbReference>
<dbReference type="GO" id="GO:0006865">
    <property type="term" value="P:amino acid transport"/>
    <property type="evidence" value="ECO:0007669"/>
    <property type="project" value="UniProtKB-UniRule"/>
</dbReference>
<feature type="domain" description="ABC transporter" evidence="8">
    <location>
        <begin position="19"/>
        <end position="278"/>
    </location>
</feature>
<dbReference type="GO" id="GO:0006970">
    <property type="term" value="P:response to osmotic stress"/>
    <property type="evidence" value="ECO:0007669"/>
    <property type="project" value="UniProtKB-ARBA"/>
</dbReference>
<keyword evidence="2 7" id="KW-0813">Transport</keyword>
<comment type="subunit">
    <text evidence="6">The complex is probably composed of two ATP-binding proteins (TmoW), two transmembrane proteins (TmoV) and a solute-binding protein (TmoX).</text>
</comment>
<keyword evidence="7" id="KW-0472">Membrane</keyword>
<dbReference type="PROSITE" id="PS50893">
    <property type="entry name" value="ABC_TRANSPORTER_2"/>
    <property type="match status" value="1"/>
</dbReference>
<evidence type="ECO:0000259" key="8">
    <source>
        <dbReference type="PROSITE" id="PS50893"/>
    </source>
</evidence>
<gene>
    <name evidence="9" type="ORF">N177_2046</name>
</gene>
<dbReference type="FunFam" id="3.40.50.300:FF:000201">
    <property type="entry name" value="Glycine betaine/L-proline ABC transporter ATP-binding protein"/>
    <property type="match status" value="1"/>
</dbReference>
<dbReference type="InterPro" id="IPR003439">
    <property type="entry name" value="ABC_transporter-like_ATP-bd"/>
</dbReference>
<organism evidence="9 10">
    <name type="scientific">Lutibaculum baratangense AMV1</name>
    <dbReference type="NCBI Taxonomy" id="631454"/>
    <lineage>
        <taxon>Bacteria</taxon>
        <taxon>Pseudomonadati</taxon>
        <taxon>Pseudomonadota</taxon>
        <taxon>Alphaproteobacteria</taxon>
        <taxon>Hyphomicrobiales</taxon>
        <taxon>Tepidamorphaceae</taxon>
        <taxon>Lutibaculum</taxon>
    </lineage>
</organism>
<dbReference type="eggNOG" id="COG4175">
    <property type="taxonomic scope" value="Bacteria"/>
</dbReference>
<dbReference type="InterPro" id="IPR051921">
    <property type="entry name" value="ABC_osmolyte_uptake_ATP-bind"/>
</dbReference>
<dbReference type="PANTHER" id="PTHR43869:SF1">
    <property type="entry name" value="GLYCINE BETAINE_PROLINE BETAINE TRANSPORT SYSTEM ATP-BINDING PROTEIN PROV"/>
    <property type="match status" value="1"/>
</dbReference>
<dbReference type="GO" id="GO:0015418">
    <property type="term" value="F:ABC-type quaternary ammonium compound transporting activity"/>
    <property type="evidence" value="ECO:0007669"/>
    <property type="project" value="UniProtKB-EC"/>
</dbReference>
<evidence type="ECO:0000256" key="3">
    <source>
        <dbReference type="ARBA" id="ARBA00022741"/>
    </source>
</evidence>
<dbReference type="InterPro" id="IPR046342">
    <property type="entry name" value="CBS_dom_sf"/>
</dbReference>
<dbReference type="AlphaFoldDB" id="V4QZ73"/>
<dbReference type="EC" id="7.6.2.9" evidence="7"/>
<dbReference type="GO" id="GO:0005886">
    <property type="term" value="C:plasma membrane"/>
    <property type="evidence" value="ECO:0007669"/>
    <property type="project" value="UniProtKB-SubCell"/>
</dbReference>
<keyword evidence="4 7" id="KW-0067">ATP-binding</keyword>
<evidence type="ECO:0000256" key="5">
    <source>
        <dbReference type="ARBA" id="ARBA00051811"/>
    </source>
</evidence>
<name>V4QZ73_9HYPH</name>
<keyword evidence="7" id="KW-1003">Cell membrane</keyword>
<comment type="catalytic activity">
    <reaction evidence="5">
        <text>a quaternary ammonium(out) + ATP + H2O = a quaternary ammonium(in) + ADP + phosphate + H(+)</text>
        <dbReference type="Rhea" id="RHEA:11036"/>
        <dbReference type="ChEBI" id="CHEBI:15377"/>
        <dbReference type="ChEBI" id="CHEBI:15378"/>
        <dbReference type="ChEBI" id="CHEBI:30616"/>
        <dbReference type="ChEBI" id="CHEBI:35267"/>
        <dbReference type="ChEBI" id="CHEBI:43474"/>
        <dbReference type="ChEBI" id="CHEBI:456216"/>
        <dbReference type="EC" id="7.6.2.9"/>
    </reaction>
    <physiologicalReaction direction="left-to-right" evidence="5">
        <dbReference type="Rhea" id="RHEA:11037"/>
    </physiologicalReaction>
</comment>
<comment type="subunit">
    <text evidence="7">The complex is probably composed of two ATP-binding proteins, two transmembrane proteins and a solute-binding protein.</text>
</comment>
<evidence type="ECO:0000256" key="4">
    <source>
        <dbReference type="ARBA" id="ARBA00022840"/>
    </source>
</evidence>
<dbReference type="SMART" id="SM00382">
    <property type="entry name" value="AAA"/>
    <property type="match status" value="1"/>
</dbReference>
<dbReference type="SUPFAM" id="SSF52540">
    <property type="entry name" value="P-loop containing nucleoside triphosphate hydrolases"/>
    <property type="match status" value="1"/>
</dbReference>
<dbReference type="InterPro" id="IPR017871">
    <property type="entry name" value="ABC_transporter-like_CS"/>
</dbReference>
<sequence length="405" mass="44680">MHACRGSSQPTRATVTERVRIENLYKIFGDSPQEAVRLLRSGKTKDELLASRYVVGLNDVSISVPAGSIFMVMGLSGSGKSTLARCINRLIEPDAGRILIDGEDVTRADAARLREIRRSRVSMVFQHFALLPHRTVAENAEFGLKMRGLPARERREKARRILEVVGLAAWENHRPAELSGGMRQRVGLARALATEADVLIMDEAFSALDPLIRNEMQDELLRLQQVLKKTILFITHDFQEAIRLGTRIAIMADGAVVQEGTAQEIVLSPNNDYVAAFTRHIDRTRVFDAASVMSPAEPIVLSGDGTVVEQRRGGLGPAYATDPEGRILGYYAPEDLDSLSETREPKALLRKDFSAVRSDAKLFEVAPLCRSQRPVAVVDENGRLCGRIEADSVLAWIGNNQTRAS</sequence>
<dbReference type="NCBIfam" id="TIGR01186">
    <property type="entry name" value="proV"/>
    <property type="match status" value="1"/>
</dbReference>
<dbReference type="Proteomes" id="UP000017819">
    <property type="component" value="Unassembled WGS sequence"/>
</dbReference>
<dbReference type="EMBL" id="AWXZ01000028">
    <property type="protein sequence ID" value="ESR25047.1"/>
    <property type="molecule type" value="Genomic_DNA"/>
</dbReference>
<dbReference type="InterPro" id="IPR005892">
    <property type="entry name" value="Gly-betaine_transp_ATP-bd"/>
</dbReference>
<evidence type="ECO:0000256" key="6">
    <source>
        <dbReference type="ARBA" id="ARBA00061968"/>
    </source>
</evidence>
<dbReference type="PATRIC" id="fig|631454.5.peg.2015"/>
<keyword evidence="10" id="KW-1185">Reference proteome</keyword>
<evidence type="ECO:0000256" key="2">
    <source>
        <dbReference type="ARBA" id="ARBA00022448"/>
    </source>
</evidence>
<dbReference type="GO" id="GO:0016887">
    <property type="term" value="F:ATP hydrolysis activity"/>
    <property type="evidence" value="ECO:0007669"/>
    <property type="project" value="UniProtKB-UniRule"/>
</dbReference>
<dbReference type="PANTHER" id="PTHR43869">
    <property type="entry name" value="GLYCINE BETAINE/PROLINE BETAINE TRANSPORT SYSTEM ATP-BINDING PROTEIN PROV"/>
    <property type="match status" value="1"/>
</dbReference>
<dbReference type="GO" id="GO:0031460">
    <property type="term" value="P:glycine betaine transport"/>
    <property type="evidence" value="ECO:0007669"/>
    <property type="project" value="InterPro"/>
</dbReference>
<dbReference type="SUPFAM" id="SSF54631">
    <property type="entry name" value="CBS-domain pair"/>
    <property type="match status" value="1"/>
</dbReference>
<comment type="subcellular location">
    <subcellularLocation>
        <location evidence="7">Cell inner membrane</location>
        <topology evidence="7">Peripheral membrane protein</topology>
    </subcellularLocation>
</comment>
<evidence type="ECO:0000256" key="1">
    <source>
        <dbReference type="ARBA" id="ARBA00005417"/>
    </source>
</evidence>